<evidence type="ECO:0000256" key="7">
    <source>
        <dbReference type="SAM" id="MobiDB-lite"/>
    </source>
</evidence>
<feature type="transmembrane region" description="Helical" evidence="8">
    <location>
        <begin position="36"/>
        <end position="55"/>
    </location>
</feature>
<dbReference type="GO" id="GO:0008324">
    <property type="term" value="F:monoatomic cation transmembrane transporter activity"/>
    <property type="evidence" value="ECO:0007669"/>
    <property type="project" value="InterPro"/>
</dbReference>
<evidence type="ECO:0000256" key="2">
    <source>
        <dbReference type="ARBA" id="ARBA00006228"/>
    </source>
</evidence>
<feature type="compositionally biased region" description="Basic and acidic residues" evidence="7">
    <location>
        <begin position="13"/>
        <end position="29"/>
    </location>
</feature>
<comment type="similarity">
    <text evidence="2">Belongs to the CPA3 antiporters (TC 2.A.63) subunit E family.</text>
</comment>
<keyword evidence="3" id="KW-1003">Cell membrane</keyword>
<feature type="transmembrane region" description="Helical" evidence="8">
    <location>
        <begin position="61"/>
        <end position="79"/>
    </location>
</feature>
<comment type="caution">
    <text evidence="9">The sequence shown here is derived from an EMBL/GenBank/DDBJ whole genome shotgun (WGS) entry which is preliminary data.</text>
</comment>
<dbReference type="Pfam" id="PF01899">
    <property type="entry name" value="MNHE"/>
    <property type="match status" value="1"/>
</dbReference>
<evidence type="ECO:0000256" key="3">
    <source>
        <dbReference type="ARBA" id="ARBA00022475"/>
    </source>
</evidence>
<sequence length="218" mass="23931">MTGTGGTTGVTGRGRDGRRGSSVRQRRDGRFRPSRVKAVQWPMVVWLTLVWAVLWGSWTPLSFVSGVVVAVLASVVFPLPPLHVHVRIRPVGVVVLVARFVADVVVASLQVAAITLRPPPDLRSAIVKVPLHTESDLVLTATALMASLVPGSVVVEVHRSTHTLYLHALRVRDEAELEEVRWTVWRQEQRILEAFGVDRLDELRPVTAPVSVEPEASS</sequence>
<gene>
    <name evidence="9" type="ORF">GRQ65_01455</name>
</gene>
<name>A0A6L7F0D4_9ACTN</name>
<dbReference type="Proteomes" id="UP000473325">
    <property type="component" value="Unassembled WGS sequence"/>
</dbReference>
<protein>
    <submittedName>
        <fullName evidence="9">Na+/H+ antiporter subunit E</fullName>
    </submittedName>
</protein>
<dbReference type="AlphaFoldDB" id="A0A6L7F0D4"/>
<evidence type="ECO:0000313" key="10">
    <source>
        <dbReference type="Proteomes" id="UP000473325"/>
    </source>
</evidence>
<organism evidence="9 10">
    <name type="scientific">Nocardioides flavescens</name>
    <dbReference type="NCBI Taxonomy" id="2691959"/>
    <lineage>
        <taxon>Bacteria</taxon>
        <taxon>Bacillati</taxon>
        <taxon>Actinomycetota</taxon>
        <taxon>Actinomycetes</taxon>
        <taxon>Propionibacteriales</taxon>
        <taxon>Nocardioidaceae</taxon>
        <taxon>Nocardioides</taxon>
    </lineage>
</organism>
<evidence type="ECO:0000256" key="4">
    <source>
        <dbReference type="ARBA" id="ARBA00022692"/>
    </source>
</evidence>
<keyword evidence="4 8" id="KW-0812">Transmembrane</keyword>
<keyword evidence="10" id="KW-1185">Reference proteome</keyword>
<dbReference type="RefSeq" id="WP_160874413.1">
    <property type="nucleotide sequence ID" value="NZ_WUEK01000001.1"/>
</dbReference>
<dbReference type="PANTHER" id="PTHR34584">
    <property type="entry name" value="NA(+)/H(+) ANTIPORTER SUBUNIT E1"/>
    <property type="match status" value="1"/>
</dbReference>
<dbReference type="EMBL" id="WUEK01000001">
    <property type="protein sequence ID" value="MXG88214.1"/>
    <property type="molecule type" value="Genomic_DNA"/>
</dbReference>
<dbReference type="GO" id="GO:0005886">
    <property type="term" value="C:plasma membrane"/>
    <property type="evidence" value="ECO:0007669"/>
    <property type="project" value="UniProtKB-SubCell"/>
</dbReference>
<evidence type="ECO:0000256" key="5">
    <source>
        <dbReference type="ARBA" id="ARBA00022989"/>
    </source>
</evidence>
<dbReference type="PANTHER" id="PTHR34584:SF1">
    <property type="entry name" value="NA(+)_H(+) ANTIPORTER SUBUNIT E1"/>
    <property type="match status" value="1"/>
</dbReference>
<feature type="compositionally biased region" description="Gly residues" evidence="7">
    <location>
        <begin position="1"/>
        <end position="12"/>
    </location>
</feature>
<keyword evidence="5 8" id="KW-1133">Transmembrane helix</keyword>
<evidence type="ECO:0000256" key="1">
    <source>
        <dbReference type="ARBA" id="ARBA00004651"/>
    </source>
</evidence>
<evidence type="ECO:0000256" key="8">
    <source>
        <dbReference type="SAM" id="Phobius"/>
    </source>
</evidence>
<comment type="subcellular location">
    <subcellularLocation>
        <location evidence="1">Cell membrane</location>
        <topology evidence="1">Multi-pass membrane protein</topology>
    </subcellularLocation>
</comment>
<reference evidence="9 10" key="1">
    <citation type="submission" date="2019-12" db="EMBL/GenBank/DDBJ databases">
        <authorList>
            <person name="Kun Z."/>
        </authorList>
    </citation>
    <scope>NUCLEOTIDE SEQUENCE [LARGE SCALE GENOMIC DNA]</scope>
    <source>
        <strain evidence="9 10">YIM 123512</strain>
    </source>
</reference>
<keyword evidence="6 8" id="KW-0472">Membrane</keyword>
<dbReference type="NCBIfam" id="NF006521">
    <property type="entry name" value="PRK08965.1-5"/>
    <property type="match status" value="1"/>
</dbReference>
<feature type="transmembrane region" description="Helical" evidence="8">
    <location>
        <begin position="91"/>
        <end position="117"/>
    </location>
</feature>
<dbReference type="InterPro" id="IPR002758">
    <property type="entry name" value="Cation_antiport_E"/>
</dbReference>
<accession>A0A6L7F0D4</accession>
<feature type="region of interest" description="Disordered" evidence="7">
    <location>
        <begin position="1"/>
        <end position="29"/>
    </location>
</feature>
<evidence type="ECO:0000256" key="6">
    <source>
        <dbReference type="ARBA" id="ARBA00023136"/>
    </source>
</evidence>
<evidence type="ECO:0000313" key="9">
    <source>
        <dbReference type="EMBL" id="MXG88214.1"/>
    </source>
</evidence>
<proteinExistence type="inferred from homology"/>